<keyword evidence="7" id="KW-1185">Reference proteome</keyword>
<gene>
    <name evidence="6" type="ORF">B0I35DRAFT_446622</name>
</gene>
<proteinExistence type="predicted"/>
<keyword evidence="3 5" id="KW-1133">Transmembrane helix</keyword>
<reference evidence="6" key="1">
    <citation type="journal article" date="2021" name="Nat. Commun.">
        <title>Genetic determinants of endophytism in the Arabidopsis root mycobiome.</title>
        <authorList>
            <person name="Mesny F."/>
            <person name="Miyauchi S."/>
            <person name="Thiergart T."/>
            <person name="Pickel B."/>
            <person name="Atanasova L."/>
            <person name="Karlsson M."/>
            <person name="Huettel B."/>
            <person name="Barry K.W."/>
            <person name="Haridas S."/>
            <person name="Chen C."/>
            <person name="Bauer D."/>
            <person name="Andreopoulos W."/>
            <person name="Pangilinan J."/>
            <person name="LaButti K."/>
            <person name="Riley R."/>
            <person name="Lipzen A."/>
            <person name="Clum A."/>
            <person name="Drula E."/>
            <person name="Henrissat B."/>
            <person name="Kohler A."/>
            <person name="Grigoriev I.V."/>
            <person name="Martin F.M."/>
            <person name="Hacquard S."/>
        </authorList>
    </citation>
    <scope>NUCLEOTIDE SEQUENCE</scope>
    <source>
        <strain evidence="6">MPI-CAGE-CH-0235</strain>
    </source>
</reference>
<dbReference type="Proteomes" id="UP000813444">
    <property type="component" value="Unassembled WGS sequence"/>
</dbReference>
<dbReference type="OrthoDB" id="2122304at2759"/>
<dbReference type="Gene3D" id="1.20.120.550">
    <property type="entry name" value="Membrane associated eicosanoid/glutathione metabolism-like domain"/>
    <property type="match status" value="1"/>
</dbReference>
<keyword evidence="4 5" id="KW-0472">Membrane</keyword>
<dbReference type="PANTHER" id="PTHR35371">
    <property type="entry name" value="INNER MEMBRANE PROTEIN"/>
    <property type="match status" value="1"/>
</dbReference>
<evidence type="ECO:0000256" key="4">
    <source>
        <dbReference type="ARBA" id="ARBA00023136"/>
    </source>
</evidence>
<dbReference type="PANTHER" id="PTHR35371:SF1">
    <property type="entry name" value="BLR7753 PROTEIN"/>
    <property type="match status" value="1"/>
</dbReference>
<dbReference type="SUPFAM" id="SSF161084">
    <property type="entry name" value="MAPEG domain-like"/>
    <property type="match status" value="1"/>
</dbReference>
<evidence type="ECO:0000313" key="7">
    <source>
        <dbReference type="Proteomes" id="UP000813444"/>
    </source>
</evidence>
<organism evidence="6 7">
    <name type="scientific">Stachybotrys elegans</name>
    <dbReference type="NCBI Taxonomy" id="80388"/>
    <lineage>
        <taxon>Eukaryota</taxon>
        <taxon>Fungi</taxon>
        <taxon>Dikarya</taxon>
        <taxon>Ascomycota</taxon>
        <taxon>Pezizomycotina</taxon>
        <taxon>Sordariomycetes</taxon>
        <taxon>Hypocreomycetidae</taxon>
        <taxon>Hypocreales</taxon>
        <taxon>Stachybotryaceae</taxon>
        <taxon>Stachybotrys</taxon>
    </lineage>
</organism>
<evidence type="ECO:0000256" key="2">
    <source>
        <dbReference type="ARBA" id="ARBA00022692"/>
    </source>
</evidence>
<accession>A0A8K0SDR8</accession>
<keyword evidence="2 5" id="KW-0812">Transmembrane</keyword>
<protein>
    <submittedName>
        <fullName evidence="6">Uncharacterized protein</fullName>
    </submittedName>
</protein>
<evidence type="ECO:0000256" key="3">
    <source>
        <dbReference type="ARBA" id="ARBA00022989"/>
    </source>
</evidence>
<dbReference type="GO" id="GO:0016020">
    <property type="term" value="C:membrane"/>
    <property type="evidence" value="ECO:0007669"/>
    <property type="project" value="UniProtKB-SubCell"/>
</dbReference>
<sequence>MSSNLSFFAVPAAFWCAHWPHLYTVLFAGTYDNANPRALKDTLASTGSLDNERKQMFLRAKRASENGYETLGLFAAAIAAANQAGVEVSVLNRMAWGYVAVRIAYNFAYIRLGGIPGLHLLRTFFWVNSMFLSVGLFVAAGFKAKDAIL</sequence>
<feature type="transmembrane region" description="Helical" evidence="5">
    <location>
        <begin position="95"/>
        <end position="112"/>
    </location>
</feature>
<dbReference type="InterPro" id="IPR001129">
    <property type="entry name" value="Membr-assoc_MAPEG"/>
</dbReference>
<comment type="caution">
    <text evidence="6">The sequence shown here is derived from an EMBL/GenBank/DDBJ whole genome shotgun (WGS) entry which is preliminary data.</text>
</comment>
<evidence type="ECO:0000256" key="1">
    <source>
        <dbReference type="ARBA" id="ARBA00004370"/>
    </source>
</evidence>
<name>A0A8K0SDR8_9HYPO</name>
<dbReference type="AlphaFoldDB" id="A0A8K0SDR8"/>
<dbReference type="EMBL" id="JAGPNK010000033">
    <property type="protein sequence ID" value="KAH7303449.1"/>
    <property type="molecule type" value="Genomic_DNA"/>
</dbReference>
<feature type="transmembrane region" description="Helical" evidence="5">
    <location>
        <begin position="124"/>
        <end position="142"/>
    </location>
</feature>
<dbReference type="Pfam" id="PF01124">
    <property type="entry name" value="MAPEG"/>
    <property type="match status" value="1"/>
</dbReference>
<comment type="subcellular location">
    <subcellularLocation>
        <location evidence="1">Membrane</location>
    </subcellularLocation>
</comment>
<evidence type="ECO:0000313" key="6">
    <source>
        <dbReference type="EMBL" id="KAH7303449.1"/>
    </source>
</evidence>
<evidence type="ECO:0000256" key="5">
    <source>
        <dbReference type="SAM" id="Phobius"/>
    </source>
</evidence>
<dbReference type="InterPro" id="IPR023352">
    <property type="entry name" value="MAPEG-like_dom_sf"/>
</dbReference>